<dbReference type="SUPFAM" id="SSF53448">
    <property type="entry name" value="Nucleotide-diphospho-sugar transferases"/>
    <property type="match status" value="1"/>
</dbReference>
<dbReference type="Pfam" id="PF00535">
    <property type="entry name" value="Glycos_transf_2"/>
    <property type="match status" value="1"/>
</dbReference>
<reference evidence="6" key="1">
    <citation type="journal article" date="2019" name="Int. J. Syst. Evol. Microbiol.">
        <title>The Global Catalogue of Microorganisms (GCM) 10K type strain sequencing project: providing services to taxonomists for standard genome sequencing and annotation.</title>
        <authorList>
            <consortium name="The Broad Institute Genomics Platform"/>
            <consortium name="The Broad Institute Genome Sequencing Center for Infectious Disease"/>
            <person name="Wu L."/>
            <person name="Ma J."/>
        </authorList>
    </citation>
    <scope>NUCLEOTIDE SEQUENCE [LARGE SCALE GENOMIC DNA]</scope>
    <source>
        <strain evidence="6">CECT 7649</strain>
    </source>
</reference>
<dbReference type="InterPro" id="IPR039528">
    <property type="entry name" value="DPM1-like"/>
</dbReference>
<dbReference type="InterPro" id="IPR029044">
    <property type="entry name" value="Nucleotide-diphossugar_trans"/>
</dbReference>
<dbReference type="Gene3D" id="3.90.550.10">
    <property type="entry name" value="Spore Coat Polysaccharide Biosynthesis Protein SpsA, Chain A"/>
    <property type="match status" value="1"/>
</dbReference>
<keyword evidence="2" id="KW-0328">Glycosyltransferase</keyword>
<dbReference type="CDD" id="cd06442">
    <property type="entry name" value="DPM1_like"/>
    <property type="match status" value="1"/>
</dbReference>
<protein>
    <submittedName>
        <fullName evidence="5">Polyprenol monophosphomannose synthase</fullName>
    </submittedName>
</protein>
<accession>A0ABW3J5H5</accession>
<feature type="domain" description="Glycosyltransferase 2-like" evidence="4">
    <location>
        <begin position="6"/>
        <end position="171"/>
    </location>
</feature>
<dbReference type="RefSeq" id="WP_379757564.1">
    <property type="nucleotide sequence ID" value="NZ_JBHSYB010000027.1"/>
</dbReference>
<evidence type="ECO:0000313" key="6">
    <source>
        <dbReference type="Proteomes" id="UP001597051"/>
    </source>
</evidence>
<evidence type="ECO:0000259" key="4">
    <source>
        <dbReference type="Pfam" id="PF00535"/>
    </source>
</evidence>
<dbReference type="PANTHER" id="PTHR43398">
    <property type="entry name" value="DOLICHOL-PHOSPHATE MANNOSYLTRANSFERASE SUBUNIT 1"/>
    <property type="match status" value="1"/>
</dbReference>
<organism evidence="5 6">
    <name type="scientific">Flavobacterium myungsuense</name>
    <dbReference type="NCBI Taxonomy" id="651823"/>
    <lineage>
        <taxon>Bacteria</taxon>
        <taxon>Pseudomonadati</taxon>
        <taxon>Bacteroidota</taxon>
        <taxon>Flavobacteriia</taxon>
        <taxon>Flavobacteriales</taxon>
        <taxon>Flavobacteriaceae</taxon>
        <taxon>Flavobacterium</taxon>
    </lineage>
</organism>
<evidence type="ECO:0000256" key="1">
    <source>
        <dbReference type="ARBA" id="ARBA00006739"/>
    </source>
</evidence>
<evidence type="ECO:0000256" key="2">
    <source>
        <dbReference type="ARBA" id="ARBA00022676"/>
    </source>
</evidence>
<dbReference type="Proteomes" id="UP001597051">
    <property type="component" value="Unassembled WGS sequence"/>
</dbReference>
<keyword evidence="3" id="KW-0808">Transferase</keyword>
<dbReference type="PANTHER" id="PTHR43398:SF1">
    <property type="entry name" value="DOLICHOL-PHOSPHATE MANNOSYLTRANSFERASE SUBUNIT 1"/>
    <property type="match status" value="1"/>
</dbReference>
<dbReference type="EMBL" id="JBHTIZ010000026">
    <property type="protein sequence ID" value="MFD0984981.1"/>
    <property type="molecule type" value="Genomic_DNA"/>
</dbReference>
<gene>
    <name evidence="5" type="ORF">ACFQ0S_10900</name>
</gene>
<name>A0ABW3J5H5_9FLAO</name>
<proteinExistence type="inferred from homology"/>
<evidence type="ECO:0000313" key="5">
    <source>
        <dbReference type="EMBL" id="MFD0984981.1"/>
    </source>
</evidence>
<keyword evidence="6" id="KW-1185">Reference proteome</keyword>
<evidence type="ECO:0000256" key="3">
    <source>
        <dbReference type="ARBA" id="ARBA00022679"/>
    </source>
</evidence>
<comment type="similarity">
    <text evidence="1">Belongs to the glycosyltransferase 2 family.</text>
</comment>
<dbReference type="InterPro" id="IPR001173">
    <property type="entry name" value="Glyco_trans_2-like"/>
</dbReference>
<comment type="caution">
    <text evidence="5">The sequence shown here is derived from an EMBL/GenBank/DDBJ whole genome shotgun (WGS) entry which is preliminary data.</text>
</comment>
<sequence length="241" mass="27995">MFDSVVIIPTYNEIENIESIVRTVLSLHKQFHVLIIDDNSPDHTAQRVIELQKEFSGKLFLEQREKKAGLGTAYVHGFKWALARKYEYVFEMDADFSHNPADLERLYEACHFNTADMAIGSRYVTGVNVVNWPLNRVLMSYFASVYVKMITGMKIHDATAGFICYKRIVLETVNIDKIRFIGYAFQIEMKYRTYLKKFQITEVPIIFTDRTKGQSKMSNSIITEAVFGVISLRIRKFFNQL</sequence>